<keyword evidence="2" id="KW-1185">Reference proteome</keyword>
<accession>A0A1W6JSZ1</accession>
<organism evidence="1 2">
    <name type="scientific">Klebsiella phage KOX1</name>
    <dbReference type="NCBI Taxonomy" id="1970798"/>
    <lineage>
        <taxon>Viruses</taxon>
        <taxon>Duplodnaviria</taxon>
        <taxon>Heunggongvirae</taxon>
        <taxon>Uroviricota</taxon>
        <taxon>Caudoviricetes</taxon>
        <taxon>Drexlerviridae</taxon>
        <taxon>Webervirus</taxon>
        <taxon>Webervirus KOX1</taxon>
    </lineage>
</organism>
<protein>
    <submittedName>
        <fullName evidence="1">Uncharacterized protein</fullName>
    </submittedName>
</protein>
<reference evidence="1 2" key="1">
    <citation type="submission" date="2017-03" db="EMBL/GenBank/DDBJ databases">
        <title>Characterization and formulation into solid dosage forms of a novel bacteriophage lytic against Klebsiella oxytoca - potential to design a novel therapy against antibiotic induced GI disruption.</title>
        <authorList>
            <person name="Brown T.L."/>
            <person name="Petrovski S."/>
            <person name="Hoyle D."/>
            <person name="Chan M."/>
            <person name="Lock P."/>
            <person name="Tucci J."/>
        </authorList>
    </citation>
    <scope>NUCLEOTIDE SEQUENCE [LARGE SCALE GENOMIC DNA]</scope>
</reference>
<dbReference type="EMBL" id="KY780482">
    <property type="protein sequence ID" value="ARM70403.1"/>
    <property type="molecule type" value="Genomic_DNA"/>
</dbReference>
<evidence type="ECO:0000313" key="2">
    <source>
        <dbReference type="Proteomes" id="UP000222004"/>
    </source>
</evidence>
<dbReference type="Proteomes" id="UP000222004">
    <property type="component" value="Segment"/>
</dbReference>
<evidence type="ECO:0000313" key="1">
    <source>
        <dbReference type="EMBL" id="ARM70403.1"/>
    </source>
</evidence>
<proteinExistence type="predicted"/>
<gene>
    <name evidence="1" type="ORF">KOX1_79</name>
</gene>
<name>A0A1W6JSZ1_9CAUD</name>
<sequence>MAIKKGDVITAHGSSDQFTAGCDYEVVGTSRGNPQVYDDSGEKVVVQIPVDELRGISFGVKK</sequence>